<feature type="region of interest" description="Disordered" evidence="1">
    <location>
        <begin position="421"/>
        <end position="452"/>
    </location>
</feature>
<organism evidence="2 3">
    <name type="scientific">Trichonephila clavata</name>
    <name type="common">Joro spider</name>
    <name type="synonym">Nephila clavata</name>
    <dbReference type="NCBI Taxonomy" id="2740835"/>
    <lineage>
        <taxon>Eukaryota</taxon>
        <taxon>Metazoa</taxon>
        <taxon>Ecdysozoa</taxon>
        <taxon>Arthropoda</taxon>
        <taxon>Chelicerata</taxon>
        <taxon>Arachnida</taxon>
        <taxon>Araneae</taxon>
        <taxon>Araneomorphae</taxon>
        <taxon>Entelegynae</taxon>
        <taxon>Araneoidea</taxon>
        <taxon>Nephilidae</taxon>
        <taxon>Trichonephila</taxon>
    </lineage>
</organism>
<dbReference type="OrthoDB" id="6435534at2759"/>
<evidence type="ECO:0000313" key="3">
    <source>
        <dbReference type="Proteomes" id="UP000887116"/>
    </source>
</evidence>
<name>A0A8X6F4X3_TRICU</name>
<feature type="compositionally biased region" description="Polar residues" evidence="1">
    <location>
        <begin position="435"/>
        <end position="452"/>
    </location>
</feature>
<feature type="region of interest" description="Disordered" evidence="1">
    <location>
        <begin position="198"/>
        <end position="225"/>
    </location>
</feature>
<dbReference type="Proteomes" id="UP000887116">
    <property type="component" value="Unassembled WGS sequence"/>
</dbReference>
<proteinExistence type="predicted"/>
<sequence length="467" mass="51174">MQSGHADFGQGGYQQYAFAPALPSGNSGHDMTKPVAAAQPGMPYAAGMPTSAQHHQSSMGGPVPSPQPIMQQGQQISRAPISFYPRNSVPRSMPNMSRNPLTAVVNQPSQQATSQFSHVQMVPSPSYHMPPMIMNNFHQMYLQRPNYPQQYSITPQQAVYVNNWNNFNTPPPQSANGYYPPHGMSNFQSLPHQLPPQQLPAQQPPAQHRKGDKAIPIIDPKTGKNVLNDKNCEETVTRPNMDKEVENSDPSVCVQFATQVAAVLNEPTSKPVETARVPDSQTVLCPSENETAEETVDIELVERAELVETESSDEYIESSNITVNEKGPLTIFRKETDKNSINEHTYENISTQIVDSAPVSEQRVVSNVNQVSSEELFQSEAVVVEKEAVKIQDSNSNVEPSVAFSEINRNNAELIIEPDSSNNVQESIPAKETVIPTSSIENSGSNTSAVSSKIQEKVLGESKLKSI</sequence>
<feature type="region of interest" description="Disordered" evidence="1">
    <location>
        <begin position="24"/>
        <end position="70"/>
    </location>
</feature>
<comment type="caution">
    <text evidence="2">The sequence shown here is derived from an EMBL/GenBank/DDBJ whole genome shotgun (WGS) entry which is preliminary data.</text>
</comment>
<protein>
    <submittedName>
        <fullName evidence="2">Uncharacterized protein</fullName>
    </submittedName>
</protein>
<evidence type="ECO:0000313" key="2">
    <source>
        <dbReference type="EMBL" id="GFQ71123.1"/>
    </source>
</evidence>
<gene>
    <name evidence="2" type="primary">NCL1_09442</name>
    <name evidence="2" type="ORF">TNCT_705441</name>
</gene>
<keyword evidence="3" id="KW-1185">Reference proteome</keyword>
<accession>A0A8X6F4X3</accession>
<evidence type="ECO:0000256" key="1">
    <source>
        <dbReference type="SAM" id="MobiDB-lite"/>
    </source>
</evidence>
<dbReference type="EMBL" id="BMAO01030909">
    <property type="protein sequence ID" value="GFQ71123.1"/>
    <property type="molecule type" value="Genomic_DNA"/>
</dbReference>
<dbReference type="AlphaFoldDB" id="A0A8X6F4X3"/>
<reference evidence="2" key="1">
    <citation type="submission" date="2020-07" db="EMBL/GenBank/DDBJ databases">
        <title>Multicomponent nature underlies the extraordinary mechanical properties of spider dragline silk.</title>
        <authorList>
            <person name="Kono N."/>
            <person name="Nakamura H."/>
            <person name="Mori M."/>
            <person name="Yoshida Y."/>
            <person name="Ohtoshi R."/>
            <person name="Malay A.D."/>
            <person name="Moran D.A.P."/>
            <person name="Tomita M."/>
            <person name="Numata K."/>
            <person name="Arakawa K."/>
        </authorList>
    </citation>
    <scope>NUCLEOTIDE SEQUENCE</scope>
</reference>
<feature type="compositionally biased region" description="Polar residues" evidence="1">
    <location>
        <begin position="50"/>
        <end position="59"/>
    </location>
</feature>